<dbReference type="SUPFAM" id="SSF56219">
    <property type="entry name" value="DNase I-like"/>
    <property type="match status" value="1"/>
</dbReference>
<feature type="binding site" evidence="6">
    <location>
        <position position="158"/>
    </location>
    <ligand>
        <name>Mg(2+)</name>
        <dbReference type="ChEBI" id="CHEBI:18420"/>
        <label>1</label>
    </ligand>
</feature>
<feature type="site" description="Important for catalytic activity" evidence="7">
    <location>
        <position position="230"/>
    </location>
</feature>
<dbReference type="InterPro" id="IPR005135">
    <property type="entry name" value="Endo/exonuclease/phosphatase"/>
</dbReference>
<evidence type="ECO:0000256" key="6">
    <source>
        <dbReference type="PIRSR" id="PIRSR604808-2"/>
    </source>
</evidence>
<reference evidence="10" key="1">
    <citation type="journal article" date="2017" name="Biotechnol. Biofuels">
        <title>Evaluation of environmental bacterial communities as a factor affecting the growth of duckweed Lemna minor.</title>
        <authorList>
            <person name="Ishizawa H."/>
            <person name="Kuroda M."/>
            <person name="Morikawa M."/>
            <person name="Ike M."/>
        </authorList>
    </citation>
    <scope>NUCLEOTIDE SEQUENCE [LARGE SCALE GENOMIC DNA]</scope>
    <source>
        <strain evidence="10">M6</strain>
    </source>
</reference>
<feature type="binding site" evidence="6">
    <location>
        <position position="263"/>
    </location>
    <ligand>
        <name>Mg(2+)</name>
        <dbReference type="ChEBI" id="CHEBI:18420"/>
        <label>1</label>
    </ligand>
</feature>
<feature type="domain" description="Endonuclease/exonuclease/phosphatase" evidence="8">
    <location>
        <begin position="12"/>
        <end position="263"/>
    </location>
</feature>
<evidence type="ECO:0000256" key="4">
    <source>
        <dbReference type="ARBA" id="ARBA00022842"/>
    </source>
</evidence>
<dbReference type="InterPro" id="IPR036691">
    <property type="entry name" value="Endo/exonu/phosph_ase_sf"/>
</dbReference>
<reference evidence="10" key="2">
    <citation type="journal article" date="2017" name="Plant Physiol. Biochem.">
        <title>Differential oxidative and antioxidative response of duckweed Lemna minor toward plant growth promoting/inhibiting bacteria.</title>
        <authorList>
            <person name="Ishizawa H."/>
            <person name="Kuroda M."/>
            <person name="Morikawa M."/>
            <person name="Ike M."/>
        </authorList>
    </citation>
    <scope>NUCLEOTIDE SEQUENCE [LARGE SCALE GENOMIC DNA]</scope>
    <source>
        <strain evidence="10">M6</strain>
    </source>
</reference>
<dbReference type="GO" id="GO:0008311">
    <property type="term" value="F:double-stranded DNA 3'-5' DNA exonuclease activity"/>
    <property type="evidence" value="ECO:0007669"/>
    <property type="project" value="UniProtKB-EC"/>
</dbReference>
<dbReference type="PANTHER" id="PTHR43250:SF2">
    <property type="entry name" value="EXODEOXYRIBONUCLEASE III"/>
    <property type="match status" value="1"/>
</dbReference>
<dbReference type="Gene3D" id="3.60.10.10">
    <property type="entry name" value="Endonuclease/exonuclease/phosphatase"/>
    <property type="match status" value="1"/>
</dbReference>
<sequence>MRQEAVMRLSIASWNINSVRLRIDQVIRFLDMARPDILCLQEIKCQNGEFPRKAFVEAGYPHILVTGQKGWHGVALVSKLPFETNEILPFCRRGEARVQGIQVAGIDLWNFYIPAGGDVPDREANDKFDHKLEFYERLTAHLKTRNPDAPLLIAGDLNIAPGENDVWSHRQMLKVVSHTPPELEAFANLMDAGGFHDAFRELWPEPQKLFTWWSYRAADFRKSNRGLRLDHLLINPALKARITSPIAAVIHDSVREWDRPSDHAPIQIEFDL</sequence>
<protein>
    <submittedName>
        <fullName evidence="9">Exodeoxyribonuclease III</fullName>
        <ecNumber evidence="9">3.1.11.2</ecNumber>
    </submittedName>
</protein>
<keyword evidence="6" id="KW-0464">Manganese</keyword>
<evidence type="ECO:0000313" key="9">
    <source>
        <dbReference type="EMBL" id="BBF81104.1"/>
    </source>
</evidence>
<keyword evidence="4 6" id="KW-0460">Magnesium</keyword>
<dbReference type="CDD" id="cd09086">
    <property type="entry name" value="ExoIII-like_AP-endo"/>
    <property type="match status" value="1"/>
</dbReference>
<comment type="cofactor">
    <cofactor evidence="6">
        <name>Mg(2+)</name>
        <dbReference type="ChEBI" id="CHEBI:18420"/>
    </cofactor>
    <cofactor evidence="6">
        <name>Mn(2+)</name>
        <dbReference type="ChEBI" id="CHEBI:29035"/>
    </cofactor>
    <text evidence="6">Probably binds two magnesium or manganese ions per subunit.</text>
</comment>
<feature type="site" description="Transition state stabilizer" evidence="7">
    <location>
        <position position="158"/>
    </location>
</feature>
<dbReference type="GO" id="GO:0003677">
    <property type="term" value="F:DNA binding"/>
    <property type="evidence" value="ECO:0007669"/>
    <property type="project" value="InterPro"/>
</dbReference>
<dbReference type="EMBL" id="AP018827">
    <property type="protein sequence ID" value="BBF81104.1"/>
    <property type="molecule type" value="Genomic_DNA"/>
</dbReference>
<dbReference type="GO" id="GO:0004519">
    <property type="term" value="F:endonuclease activity"/>
    <property type="evidence" value="ECO:0007669"/>
    <property type="project" value="InterPro"/>
</dbReference>
<organism evidence="9 10">
    <name type="scientific">Asticcacaulis excentricus</name>
    <dbReference type="NCBI Taxonomy" id="78587"/>
    <lineage>
        <taxon>Bacteria</taxon>
        <taxon>Pseudomonadati</taxon>
        <taxon>Pseudomonadota</taxon>
        <taxon>Alphaproteobacteria</taxon>
        <taxon>Caulobacterales</taxon>
        <taxon>Caulobacteraceae</taxon>
        <taxon>Asticcacaulis</taxon>
    </lineage>
</organism>
<feature type="binding site" evidence="6">
    <location>
        <position position="42"/>
    </location>
    <ligand>
        <name>Mg(2+)</name>
        <dbReference type="ChEBI" id="CHEBI:18420"/>
        <label>1</label>
    </ligand>
</feature>
<dbReference type="GO" id="GO:0006281">
    <property type="term" value="P:DNA repair"/>
    <property type="evidence" value="ECO:0007669"/>
    <property type="project" value="InterPro"/>
</dbReference>
<dbReference type="EC" id="3.1.11.2" evidence="9"/>
<gene>
    <name evidence="9" type="ORF">EM6_1699</name>
</gene>
<feature type="active site" evidence="5">
    <location>
        <position position="112"/>
    </location>
</feature>
<feature type="binding site" evidence="6">
    <location>
        <position position="262"/>
    </location>
    <ligand>
        <name>Mg(2+)</name>
        <dbReference type="ChEBI" id="CHEBI:18420"/>
        <label>1</label>
    </ligand>
</feature>
<dbReference type="NCBIfam" id="TIGR00195">
    <property type="entry name" value="exoDNase_III"/>
    <property type="match status" value="1"/>
</dbReference>
<evidence type="ECO:0000256" key="7">
    <source>
        <dbReference type="PIRSR" id="PIRSR604808-3"/>
    </source>
</evidence>
<keyword evidence="2 6" id="KW-0479">Metal-binding</keyword>
<feature type="binding site" evidence="6">
    <location>
        <position position="15"/>
    </location>
    <ligand>
        <name>Mg(2+)</name>
        <dbReference type="ChEBI" id="CHEBI:18420"/>
        <label>1</label>
    </ligand>
</feature>
<dbReference type="InterPro" id="IPR037493">
    <property type="entry name" value="ExoIII-like"/>
</dbReference>
<evidence type="ECO:0000256" key="1">
    <source>
        <dbReference type="ARBA" id="ARBA00007092"/>
    </source>
</evidence>
<dbReference type="PANTHER" id="PTHR43250">
    <property type="entry name" value="EXODEOXYRIBONUCLEASE III"/>
    <property type="match status" value="1"/>
</dbReference>
<evidence type="ECO:0000259" key="8">
    <source>
        <dbReference type="Pfam" id="PF03372"/>
    </source>
</evidence>
<feature type="active site" description="Proton donor/acceptor" evidence="5">
    <location>
        <position position="156"/>
    </location>
</feature>
<dbReference type="PROSITE" id="PS00726">
    <property type="entry name" value="AP_NUCLEASE_F1_1"/>
    <property type="match status" value="1"/>
</dbReference>
<dbReference type="NCBIfam" id="TIGR00633">
    <property type="entry name" value="xth"/>
    <property type="match status" value="1"/>
</dbReference>
<proteinExistence type="inferred from homology"/>
<feature type="active site" description="Proton acceptor" evidence="5">
    <location>
        <position position="263"/>
    </location>
</feature>
<evidence type="ECO:0000256" key="5">
    <source>
        <dbReference type="PIRSR" id="PIRSR604808-1"/>
    </source>
</evidence>
<dbReference type="AlphaFoldDB" id="A0A3G9G7Q3"/>
<accession>A0A3G9G7Q3</accession>
<dbReference type="GO" id="GO:0046872">
    <property type="term" value="F:metal ion binding"/>
    <property type="evidence" value="ECO:0007669"/>
    <property type="project" value="UniProtKB-KW"/>
</dbReference>
<dbReference type="InterPro" id="IPR004808">
    <property type="entry name" value="AP_endonuc_1"/>
</dbReference>
<keyword evidence="3 9" id="KW-0378">Hydrolase</keyword>
<comment type="similarity">
    <text evidence="1">Belongs to the DNA repair enzymes AP/ExoA family.</text>
</comment>
<dbReference type="Proteomes" id="UP000278756">
    <property type="component" value="Chromosome 1"/>
</dbReference>
<evidence type="ECO:0000313" key="10">
    <source>
        <dbReference type="Proteomes" id="UP000278756"/>
    </source>
</evidence>
<dbReference type="Pfam" id="PF03372">
    <property type="entry name" value="Exo_endo_phos"/>
    <property type="match status" value="1"/>
</dbReference>
<dbReference type="PROSITE" id="PS51435">
    <property type="entry name" value="AP_NUCLEASE_F1_4"/>
    <property type="match status" value="1"/>
</dbReference>
<feature type="site" description="Interaction with DNA substrate" evidence="7">
    <location>
        <position position="263"/>
    </location>
</feature>
<evidence type="ECO:0000256" key="2">
    <source>
        <dbReference type="ARBA" id="ARBA00022723"/>
    </source>
</evidence>
<feature type="binding site" evidence="6">
    <location>
        <position position="156"/>
    </location>
    <ligand>
        <name>Mg(2+)</name>
        <dbReference type="ChEBI" id="CHEBI:18420"/>
        <label>1</label>
    </ligand>
</feature>
<evidence type="ECO:0000256" key="3">
    <source>
        <dbReference type="ARBA" id="ARBA00022801"/>
    </source>
</evidence>
<name>A0A3G9G7Q3_9CAUL</name>
<dbReference type="InterPro" id="IPR020847">
    <property type="entry name" value="AP_endonuclease_F1_BS"/>
</dbReference>